<geneLocation type="plasmid" evidence="2 3">
    <name>pSCATT</name>
</geneLocation>
<dbReference type="PATRIC" id="fig|1003195.11.peg.824"/>
<dbReference type="Pfam" id="PF00459">
    <property type="entry name" value="Inositol_P"/>
    <property type="match status" value="1"/>
</dbReference>
<feature type="binding site" evidence="1">
    <location>
        <position position="83"/>
    </location>
    <ligand>
        <name>Mg(2+)</name>
        <dbReference type="ChEBI" id="CHEBI:18420"/>
        <label>1</label>
        <note>catalytic</note>
    </ligand>
</feature>
<keyword evidence="3" id="KW-1185">Reference proteome</keyword>
<name>F8JNF9_STREN</name>
<dbReference type="AlphaFoldDB" id="F8JNF9"/>
<dbReference type="InterPro" id="IPR000760">
    <property type="entry name" value="Inositol_monophosphatase-like"/>
</dbReference>
<dbReference type="Gene3D" id="3.30.540.10">
    <property type="entry name" value="Fructose-1,6-Bisphosphatase, subunit A, domain 1"/>
    <property type="match status" value="1"/>
</dbReference>
<dbReference type="GO" id="GO:0007165">
    <property type="term" value="P:signal transduction"/>
    <property type="evidence" value="ECO:0007669"/>
    <property type="project" value="TreeGrafter"/>
</dbReference>
<feature type="binding site" evidence="1">
    <location>
        <position position="85"/>
    </location>
    <ligand>
        <name>Mg(2+)</name>
        <dbReference type="ChEBI" id="CHEBI:18420"/>
        <label>1</label>
        <note>catalytic</note>
    </ligand>
</feature>
<sequence length="265" mass="27111">MSHADLLAPLAAAVRDVGDRLAAAPRPAVAATFEQLKENFEELEAPLAAELRTRLTRLRPGVPWADEFGTGEPPASGEVWVVDVIDGAVQFLRGLPHFCVSVALVRDGEPVAAALYAPLLGETYLAAAGHGATRDGRPVTPSATTDLAAAVVATGQPPFPARQPGTARAAGASLTAVLPAVAAVRNLGPTSWQIADTAAGRLDAFWLHGHDAANLLPGALVAREAGALVTDLTGHPWHPGAAGFLTAPPTVHGGLLPLLSPPARG</sequence>
<dbReference type="Gene3D" id="3.40.190.80">
    <property type="match status" value="1"/>
</dbReference>
<comment type="cofactor">
    <cofactor evidence="1">
        <name>Mg(2+)</name>
        <dbReference type="ChEBI" id="CHEBI:18420"/>
    </cofactor>
</comment>
<proteinExistence type="predicted"/>
<dbReference type="KEGG" id="sct:SCAT_p0854"/>
<keyword evidence="1" id="KW-0479">Metal-binding</keyword>
<dbReference type="OrthoDB" id="9785695at2"/>
<dbReference type="KEGG" id="scy:SCATT_p08800"/>
<dbReference type="RefSeq" id="WP_014151306.1">
    <property type="nucleotide sequence ID" value="NC_016113.1"/>
</dbReference>
<feature type="binding site" evidence="1">
    <location>
        <position position="86"/>
    </location>
    <ligand>
        <name>Mg(2+)</name>
        <dbReference type="ChEBI" id="CHEBI:18420"/>
        <label>1</label>
        <note>catalytic</note>
    </ligand>
</feature>
<protein>
    <submittedName>
        <fullName evidence="2">Inositol-phosphate phosphatase</fullName>
    </submittedName>
</protein>
<dbReference type="PANTHER" id="PTHR20854">
    <property type="entry name" value="INOSITOL MONOPHOSPHATASE"/>
    <property type="match status" value="1"/>
</dbReference>
<dbReference type="PRINTS" id="PR00377">
    <property type="entry name" value="IMPHPHTASES"/>
</dbReference>
<dbReference type="GO" id="GO:0006020">
    <property type="term" value="P:inositol metabolic process"/>
    <property type="evidence" value="ECO:0007669"/>
    <property type="project" value="TreeGrafter"/>
</dbReference>
<gene>
    <name evidence="2" type="ordered locus">SCATT_p08800</name>
</gene>
<dbReference type="PANTHER" id="PTHR20854:SF4">
    <property type="entry name" value="INOSITOL-1-MONOPHOSPHATASE-RELATED"/>
    <property type="match status" value="1"/>
</dbReference>
<dbReference type="GO" id="GO:0046872">
    <property type="term" value="F:metal ion binding"/>
    <property type="evidence" value="ECO:0007669"/>
    <property type="project" value="UniProtKB-KW"/>
</dbReference>
<dbReference type="EMBL" id="CP003229">
    <property type="protein sequence ID" value="AEW99073.1"/>
    <property type="molecule type" value="Genomic_DNA"/>
</dbReference>
<evidence type="ECO:0000256" key="1">
    <source>
        <dbReference type="PIRSR" id="PIRSR600760-2"/>
    </source>
</evidence>
<accession>G8XDC7</accession>
<reference evidence="3" key="1">
    <citation type="submission" date="2011-12" db="EMBL/GenBank/DDBJ databases">
        <title>Complete genome sequence of Streptomyces cattleya strain DSM 46488.</title>
        <authorList>
            <person name="Ou H.-Y."/>
            <person name="Li P."/>
            <person name="Zhao C."/>
            <person name="O'Hagan D."/>
            <person name="Deng Z."/>
        </authorList>
    </citation>
    <scope>NUCLEOTIDE SEQUENCE [LARGE SCALE GENOMIC DNA]</scope>
    <source>
        <strain evidence="3">ATCC 35852 / DSM 46488 / JCM 4925 / NBRC 14057 / NRRL 8057</strain>
        <plasmid evidence="3">Plasmid pSCATT</plasmid>
    </source>
</reference>
<dbReference type="Proteomes" id="UP000007842">
    <property type="component" value="Plasmid pSCATT"/>
</dbReference>
<organism evidence="2 3">
    <name type="scientific">Streptantibioticus cattleyicolor (strain ATCC 35852 / DSM 46488 / JCM 4925 / NBRC 14057 / NRRL 8057)</name>
    <name type="common">Streptomyces cattleya</name>
    <dbReference type="NCBI Taxonomy" id="1003195"/>
    <lineage>
        <taxon>Bacteria</taxon>
        <taxon>Bacillati</taxon>
        <taxon>Actinomycetota</taxon>
        <taxon>Actinomycetes</taxon>
        <taxon>Kitasatosporales</taxon>
        <taxon>Streptomycetaceae</taxon>
        <taxon>Streptantibioticus</taxon>
    </lineage>
</organism>
<accession>F8JNF9</accession>
<dbReference type="GO" id="GO:0008934">
    <property type="term" value="F:inositol monophosphate 1-phosphatase activity"/>
    <property type="evidence" value="ECO:0007669"/>
    <property type="project" value="TreeGrafter"/>
</dbReference>
<evidence type="ECO:0000313" key="2">
    <source>
        <dbReference type="EMBL" id="AEW99073.1"/>
    </source>
</evidence>
<evidence type="ECO:0000313" key="3">
    <source>
        <dbReference type="Proteomes" id="UP000007842"/>
    </source>
</evidence>
<keyword evidence="1" id="KW-0460">Magnesium</keyword>
<dbReference type="HOGENOM" id="CLU_044118_0_2_11"/>
<dbReference type="SUPFAM" id="SSF56655">
    <property type="entry name" value="Carbohydrate phosphatase"/>
    <property type="match status" value="1"/>
</dbReference>
<keyword evidence="2" id="KW-0614">Plasmid</keyword>